<feature type="transmembrane region" description="Helical" evidence="1">
    <location>
        <begin position="40"/>
        <end position="60"/>
    </location>
</feature>
<accession>A0A0A3IMU7</accession>
<keyword evidence="1" id="KW-1133">Transmembrane helix</keyword>
<comment type="caution">
    <text evidence="3">The sequence shown here is derived from an EMBL/GenBank/DDBJ whole genome shotgun (WGS) entry which is preliminary data.</text>
</comment>
<proteinExistence type="predicted"/>
<feature type="transmembrane region" description="Helical" evidence="1">
    <location>
        <begin position="66"/>
        <end position="90"/>
    </location>
</feature>
<organism evidence="3 4">
    <name type="scientific">Lysinibacillus odysseyi 34hs-1 = NBRC 100172</name>
    <dbReference type="NCBI Taxonomy" id="1220589"/>
    <lineage>
        <taxon>Bacteria</taxon>
        <taxon>Bacillati</taxon>
        <taxon>Bacillota</taxon>
        <taxon>Bacilli</taxon>
        <taxon>Bacillales</taxon>
        <taxon>Bacillaceae</taxon>
        <taxon>Lysinibacillus</taxon>
    </lineage>
</organism>
<evidence type="ECO:0000256" key="1">
    <source>
        <dbReference type="SAM" id="Phobius"/>
    </source>
</evidence>
<evidence type="ECO:0000259" key="2">
    <source>
        <dbReference type="Pfam" id="PF25842"/>
    </source>
</evidence>
<dbReference type="Gene3D" id="2.40.50.140">
    <property type="entry name" value="Nucleic acid-binding proteins"/>
    <property type="match status" value="1"/>
</dbReference>
<dbReference type="EMBL" id="JPVP01000052">
    <property type="protein sequence ID" value="KGR86109.1"/>
    <property type="molecule type" value="Genomic_DNA"/>
</dbReference>
<dbReference type="InterPro" id="IPR012340">
    <property type="entry name" value="NA-bd_OB-fold"/>
</dbReference>
<dbReference type="RefSeq" id="WP_036152726.1">
    <property type="nucleotide sequence ID" value="NZ_AVCX01000009.1"/>
</dbReference>
<dbReference type="OrthoDB" id="1683445at2"/>
<dbReference type="InterPro" id="IPR058653">
    <property type="entry name" value="NfeD2_TM"/>
</dbReference>
<protein>
    <submittedName>
        <fullName evidence="3">Membrane protein</fullName>
    </submittedName>
</protein>
<dbReference type="Proteomes" id="UP000030437">
    <property type="component" value="Unassembled WGS sequence"/>
</dbReference>
<sequence length="174" mass="18769">MFGVAISTIYLTIVIAIGLCTVLYLFFADIADGAAEGIPFFDPAVILAFITITAAAGYMLEIFSNLSHLVVFLISIILSIICTALIYYFLLVPLRSAETSLAYTEESLAGQTGKVITPIPVDGFGEVLIETGNGIIHKRAAGYNQQGIPYGQEILVIEVVNGTLYVQEYESLFS</sequence>
<dbReference type="Pfam" id="PF25842">
    <property type="entry name" value="NfeD_TM"/>
    <property type="match status" value="1"/>
</dbReference>
<dbReference type="STRING" id="1220589.CD32_06845"/>
<evidence type="ECO:0000313" key="3">
    <source>
        <dbReference type="EMBL" id="KGR86109.1"/>
    </source>
</evidence>
<feature type="domain" description="Membrane protein NfeD2 N-terminal transmembrane" evidence="2">
    <location>
        <begin position="5"/>
        <end position="98"/>
    </location>
</feature>
<gene>
    <name evidence="3" type="ORF">CD32_06845</name>
</gene>
<keyword evidence="1" id="KW-0472">Membrane</keyword>
<dbReference type="AlphaFoldDB" id="A0A0A3IMU7"/>
<keyword evidence="4" id="KW-1185">Reference proteome</keyword>
<feature type="transmembrane region" description="Helical" evidence="1">
    <location>
        <begin position="6"/>
        <end position="28"/>
    </location>
</feature>
<reference evidence="3 4" key="1">
    <citation type="submission" date="2014-02" db="EMBL/GenBank/DDBJ databases">
        <title>Draft genome sequence of Lysinibacillus odysseyi NBRC 100172.</title>
        <authorList>
            <person name="Zhang F."/>
            <person name="Wang G."/>
            <person name="Zhang L."/>
        </authorList>
    </citation>
    <scope>NUCLEOTIDE SEQUENCE [LARGE SCALE GENOMIC DNA]</scope>
    <source>
        <strain evidence="3 4">NBRC 100172</strain>
    </source>
</reference>
<evidence type="ECO:0000313" key="4">
    <source>
        <dbReference type="Proteomes" id="UP000030437"/>
    </source>
</evidence>
<keyword evidence="1" id="KW-0812">Transmembrane</keyword>
<dbReference type="eggNOG" id="COG1585">
    <property type="taxonomic scope" value="Bacteria"/>
</dbReference>
<name>A0A0A3IMU7_9BACI</name>